<dbReference type="Pfam" id="PF07589">
    <property type="entry name" value="PEP-CTERM"/>
    <property type="match status" value="1"/>
</dbReference>
<dbReference type="EMBL" id="JACBAZ010000002">
    <property type="protein sequence ID" value="NWK55071.1"/>
    <property type="molecule type" value="Genomic_DNA"/>
</dbReference>
<evidence type="ECO:0000256" key="1">
    <source>
        <dbReference type="SAM" id="SignalP"/>
    </source>
</evidence>
<evidence type="ECO:0000259" key="2">
    <source>
        <dbReference type="Pfam" id="PF07589"/>
    </source>
</evidence>
<feature type="chain" id="PRO_5032553407" evidence="1">
    <location>
        <begin position="20"/>
        <end position="238"/>
    </location>
</feature>
<dbReference type="RefSeq" id="WP_178931612.1">
    <property type="nucleotide sequence ID" value="NZ_JACBAZ010000002.1"/>
</dbReference>
<protein>
    <submittedName>
        <fullName evidence="3">PEP-CTERM sorting domain-containing protein</fullName>
    </submittedName>
</protein>
<dbReference type="NCBIfam" id="TIGR02595">
    <property type="entry name" value="PEP_CTERM"/>
    <property type="match status" value="1"/>
</dbReference>
<comment type="caution">
    <text evidence="3">The sequence shown here is derived from an EMBL/GenBank/DDBJ whole genome shotgun (WGS) entry which is preliminary data.</text>
</comment>
<name>A0A851GGV2_9BACT</name>
<gene>
    <name evidence="3" type="ORF">HW115_05585</name>
</gene>
<dbReference type="InterPro" id="IPR013424">
    <property type="entry name" value="Ice-binding_C"/>
</dbReference>
<dbReference type="AlphaFoldDB" id="A0A851GGV2"/>
<accession>A0A851GGV2</accession>
<organism evidence="3 4">
    <name type="scientific">Oceaniferula marina</name>
    <dbReference type="NCBI Taxonomy" id="2748318"/>
    <lineage>
        <taxon>Bacteria</taxon>
        <taxon>Pseudomonadati</taxon>
        <taxon>Verrucomicrobiota</taxon>
        <taxon>Verrucomicrobiia</taxon>
        <taxon>Verrucomicrobiales</taxon>
        <taxon>Verrucomicrobiaceae</taxon>
        <taxon>Oceaniferula</taxon>
    </lineage>
</organism>
<feature type="domain" description="Ice-binding protein C-terminal" evidence="2">
    <location>
        <begin position="215"/>
        <end position="237"/>
    </location>
</feature>
<keyword evidence="1" id="KW-0732">Signal</keyword>
<sequence length="238" mass="24281">MIKTILTTSLIASAGFANAAVTTLFSSDFDGNTGAHVFAGNTDNTSGSANVTITDWTQDSSVTSISGLTAIATGGGGFAQLGGGTATYAGPNNIYLSRNHNQGTADHGYSLTFTIDTSWAATNLNVLSGHTTNTGTQDQSYTSDLNFSISGGTLGAAVTGISTEDYSVAPAYHSVNFDLTGTTLGAGTYTLQVFQNNNASGSYAIYNGVTLEATAVPEPTSAALFGLGGISLILRRRK</sequence>
<evidence type="ECO:0000313" key="3">
    <source>
        <dbReference type="EMBL" id="NWK55071.1"/>
    </source>
</evidence>
<keyword evidence="4" id="KW-1185">Reference proteome</keyword>
<feature type="signal peptide" evidence="1">
    <location>
        <begin position="1"/>
        <end position="19"/>
    </location>
</feature>
<dbReference type="Proteomes" id="UP000557872">
    <property type="component" value="Unassembled WGS sequence"/>
</dbReference>
<evidence type="ECO:0000313" key="4">
    <source>
        <dbReference type="Proteomes" id="UP000557872"/>
    </source>
</evidence>
<proteinExistence type="predicted"/>
<reference evidence="3 4" key="1">
    <citation type="submission" date="2020-07" db="EMBL/GenBank/DDBJ databases">
        <title>Roseicoccus Jingziensis gen. nov., sp. nov., isolated from coastal seawater.</title>
        <authorList>
            <person name="Feng X."/>
        </authorList>
    </citation>
    <scope>NUCLEOTIDE SEQUENCE [LARGE SCALE GENOMIC DNA]</scope>
    <source>
        <strain evidence="3 4">N1E253</strain>
    </source>
</reference>